<evidence type="ECO:0000313" key="1">
    <source>
        <dbReference type="EMBL" id="ECG4922498.1"/>
    </source>
</evidence>
<gene>
    <name evidence="1" type="ORF">E0T03_21430</name>
</gene>
<proteinExistence type="predicted"/>
<dbReference type="AlphaFoldDB" id="A0A5I5A2N9"/>
<comment type="caution">
    <text evidence="1">The sequence shown here is derived from an EMBL/GenBank/DDBJ whole genome shotgun (WGS) entry which is preliminary data.</text>
</comment>
<organism evidence="1">
    <name type="scientific">Salmonella enterica subsp. enterica serovar Vitkin</name>
    <dbReference type="NCBI Taxonomy" id="2565162"/>
    <lineage>
        <taxon>Bacteria</taxon>
        <taxon>Pseudomonadati</taxon>
        <taxon>Pseudomonadota</taxon>
        <taxon>Gammaproteobacteria</taxon>
        <taxon>Enterobacterales</taxon>
        <taxon>Enterobacteriaceae</taxon>
        <taxon>Salmonella</taxon>
    </lineage>
</organism>
<dbReference type="Proteomes" id="UP000839561">
    <property type="component" value="Unassembled WGS sequence"/>
</dbReference>
<sequence length="93" mass="10801">MITSLTLITSASETVFFNTQRKPTKKFNFTVFRNIDGSYLVCQQAYRVYPSGHEVIKSSKLWEADNIQALRVADFMKNRQGKLFLETHISRTH</sequence>
<dbReference type="EMBL" id="AAIONP010000021">
    <property type="protein sequence ID" value="ECG4922498.1"/>
    <property type="molecule type" value="Genomic_DNA"/>
</dbReference>
<accession>A0A5I5A2N9</accession>
<protein>
    <submittedName>
        <fullName evidence="1">Uncharacterized protein</fullName>
    </submittedName>
</protein>
<name>A0A5I5A2N9_SALET</name>
<reference evidence="1" key="1">
    <citation type="submission" date="2019-03" db="EMBL/GenBank/DDBJ databases">
        <authorList>
            <person name="Ashton P.M."/>
            <person name="Dallman T."/>
            <person name="Nair S."/>
            <person name="De Pinna E."/>
            <person name="Peters T."/>
            <person name="Grant K."/>
        </authorList>
    </citation>
    <scope>NUCLEOTIDE SEQUENCE [LARGE SCALE GENOMIC DNA]</scope>
    <source>
        <strain evidence="1">313260</strain>
    </source>
</reference>